<evidence type="ECO:0000313" key="3">
    <source>
        <dbReference type="Proteomes" id="UP000241771"/>
    </source>
</evidence>
<keyword evidence="1" id="KW-0732">Signal</keyword>
<name>A0A2T3NMY2_9GAMM</name>
<feature type="chain" id="PRO_5015436507" evidence="1">
    <location>
        <begin position="25"/>
        <end position="194"/>
    </location>
</feature>
<gene>
    <name evidence="2" type="ORF">C9I98_20010</name>
</gene>
<proteinExistence type="predicted"/>
<dbReference type="AlphaFoldDB" id="A0A2T3NMY2"/>
<organism evidence="2 3">
    <name type="scientific">Photobacterium sanctipauli</name>
    <dbReference type="NCBI Taxonomy" id="1342794"/>
    <lineage>
        <taxon>Bacteria</taxon>
        <taxon>Pseudomonadati</taxon>
        <taxon>Pseudomonadota</taxon>
        <taxon>Gammaproteobacteria</taxon>
        <taxon>Vibrionales</taxon>
        <taxon>Vibrionaceae</taxon>
        <taxon>Photobacterium</taxon>
    </lineage>
</organism>
<accession>A0A2T3NMY2</accession>
<dbReference type="Proteomes" id="UP000241771">
    <property type="component" value="Unassembled WGS sequence"/>
</dbReference>
<dbReference type="EMBL" id="PYMA01000016">
    <property type="protein sequence ID" value="PSW16842.1"/>
    <property type="molecule type" value="Genomic_DNA"/>
</dbReference>
<reference evidence="2 3" key="1">
    <citation type="submission" date="2018-01" db="EMBL/GenBank/DDBJ databases">
        <title>Whole genome sequencing of Histamine producing bacteria.</title>
        <authorList>
            <person name="Butler K."/>
        </authorList>
    </citation>
    <scope>NUCLEOTIDE SEQUENCE [LARGE SCALE GENOMIC DNA]</scope>
    <source>
        <strain evidence="2 3">DSM 100436</strain>
    </source>
</reference>
<keyword evidence="3" id="KW-1185">Reference proteome</keyword>
<sequence>MKKQVLTAAVAAVMGFTFAMPATANVSSDSAQANIYWSGQIPGAIVGNGIALGSPTGGDISSGNLEPKTDGTFVSDIINVRAFATKDDGNGGEELDPDTWYTGAIDWTLTNAQVNLTTSGGNSTDAYNSDNLEFKINGSPVEEGTPYTTADGDAPDANITVGYTDPITGEVFPNDTVRVDVTLFAGPAGGAPTP</sequence>
<evidence type="ECO:0000313" key="2">
    <source>
        <dbReference type="EMBL" id="PSW16842.1"/>
    </source>
</evidence>
<feature type="signal peptide" evidence="1">
    <location>
        <begin position="1"/>
        <end position="24"/>
    </location>
</feature>
<evidence type="ECO:0000256" key="1">
    <source>
        <dbReference type="SAM" id="SignalP"/>
    </source>
</evidence>
<comment type="caution">
    <text evidence="2">The sequence shown here is derived from an EMBL/GenBank/DDBJ whole genome shotgun (WGS) entry which is preliminary data.</text>
</comment>
<protein>
    <submittedName>
        <fullName evidence="2">Uncharacterized protein</fullName>
    </submittedName>
</protein>
<dbReference type="RefSeq" id="WP_036824068.1">
    <property type="nucleotide sequence ID" value="NZ_JGVO01000511.1"/>
</dbReference>